<feature type="region of interest" description="Disordered" evidence="1">
    <location>
        <begin position="107"/>
        <end position="126"/>
    </location>
</feature>
<proteinExistence type="predicted"/>
<name>A0A316ZJG9_9BASI</name>
<evidence type="ECO:0000313" key="2">
    <source>
        <dbReference type="EMBL" id="PWO00496.1"/>
    </source>
</evidence>
<dbReference type="GeneID" id="37269130"/>
<organism evidence="2 3">
    <name type="scientific">Tilletiopsis washingtonensis</name>
    <dbReference type="NCBI Taxonomy" id="58919"/>
    <lineage>
        <taxon>Eukaryota</taxon>
        <taxon>Fungi</taxon>
        <taxon>Dikarya</taxon>
        <taxon>Basidiomycota</taxon>
        <taxon>Ustilaginomycotina</taxon>
        <taxon>Exobasidiomycetes</taxon>
        <taxon>Entylomatales</taxon>
        <taxon>Entylomatales incertae sedis</taxon>
        <taxon>Tilletiopsis</taxon>
    </lineage>
</organism>
<dbReference type="STRING" id="58919.A0A316ZJG9"/>
<dbReference type="EMBL" id="KZ819285">
    <property type="protein sequence ID" value="PWO00496.1"/>
    <property type="molecule type" value="Genomic_DNA"/>
</dbReference>
<evidence type="ECO:0000313" key="3">
    <source>
        <dbReference type="Proteomes" id="UP000245946"/>
    </source>
</evidence>
<sequence length="333" mass="36080">MAPAAAPPARLPEQAPWLSLPPLLDLFASLAHTPVAQLVPLCAALHRPYATWQARLLGCQPFAAPLRRIAAHLVAADEARVAGHIEQLLEAWAPDIVDALPATWARQHDAPAPPHDSPAAATPRREADVTVVEAQRMLQRGEERALTMREARLVQSHLPLLARHMPPALYPSLALHSPSVAFKLLVSLVDDAADTLAVRQRAELLATLPSLGVEAPCAAVPAFLARLLLPPAPPSLRRETKMQVIGPWLSCCVETLDRLKREGDEERAAKIVEVLCSFISSAILPGLAQQADELEARTDEALLVECRHFALHNSRLRRAGALLAQLMLVDGKS</sequence>
<protein>
    <submittedName>
        <fullName evidence="2">Uncharacterized protein</fullName>
    </submittedName>
</protein>
<evidence type="ECO:0000256" key="1">
    <source>
        <dbReference type="SAM" id="MobiDB-lite"/>
    </source>
</evidence>
<dbReference type="Proteomes" id="UP000245946">
    <property type="component" value="Unassembled WGS sequence"/>
</dbReference>
<dbReference type="RefSeq" id="XP_025600774.1">
    <property type="nucleotide sequence ID" value="XM_025741586.1"/>
</dbReference>
<reference evidence="2 3" key="1">
    <citation type="journal article" date="2018" name="Mol. Biol. Evol.">
        <title>Broad Genomic Sampling Reveals a Smut Pathogenic Ancestry of the Fungal Clade Ustilaginomycotina.</title>
        <authorList>
            <person name="Kijpornyongpan T."/>
            <person name="Mondo S.J."/>
            <person name="Barry K."/>
            <person name="Sandor L."/>
            <person name="Lee J."/>
            <person name="Lipzen A."/>
            <person name="Pangilinan J."/>
            <person name="LaButti K."/>
            <person name="Hainaut M."/>
            <person name="Henrissat B."/>
            <person name="Grigoriev I.V."/>
            <person name="Spatafora J.W."/>
            <person name="Aime M.C."/>
        </authorList>
    </citation>
    <scope>NUCLEOTIDE SEQUENCE [LARGE SCALE GENOMIC DNA]</scope>
    <source>
        <strain evidence="2 3">MCA 4186</strain>
    </source>
</reference>
<keyword evidence="3" id="KW-1185">Reference proteome</keyword>
<dbReference type="AlphaFoldDB" id="A0A316ZJG9"/>
<accession>A0A316ZJG9</accession>
<gene>
    <name evidence="2" type="ORF">FA09DRAFT_327927</name>
</gene>